<dbReference type="Gene3D" id="1.25.40.10">
    <property type="entry name" value="Tetratricopeptide repeat domain"/>
    <property type="match status" value="1"/>
</dbReference>
<protein>
    <submittedName>
        <fullName evidence="3">TPR-like protein</fullName>
    </submittedName>
</protein>
<evidence type="ECO:0000256" key="1">
    <source>
        <dbReference type="ARBA" id="ARBA00022737"/>
    </source>
</evidence>
<evidence type="ECO:0000313" key="3">
    <source>
        <dbReference type="EMBL" id="KZT37751.1"/>
    </source>
</evidence>
<keyword evidence="2" id="KW-0802">TPR repeat</keyword>
<dbReference type="PANTHER" id="PTHR22904">
    <property type="entry name" value="TPR REPEAT CONTAINING PROTEIN"/>
    <property type="match status" value="1"/>
</dbReference>
<keyword evidence="4" id="KW-1185">Reference proteome</keyword>
<evidence type="ECO:0000313" key="4">
    <source>
        <dbReference type="Proteomes" id="UP000076798"/>
    </source>
</evidence>
<dbReference type="InterPro" id="IPR019734">
    <property type="entry name" value="TPR_rpt"/>
</dbReference>
<evidence type="ECO:0000256" key="2">
    <source>
        <dbReference type="ARBA" id="ARBA00022803"/>
    </source>
</evidence>
<organism evidence="3 4">
    <name type="scientific">Sistotremastrum suecicum HHB10207 ss-3</name>
    <dbReference type="NCBI Taxonomy" id="1314776"/>
    <lineage>
        <taxon>Eukaryota</taxon>
        <taxon>Fungi</taxon>
        <taxon>Dikarya</taxon>
        <taxon>Basidiomycota</taxon>
        <taxon>Agaricomycotina</taxon>
        <taxon>Agaricomycetes</taxon>
        <taxon>Sistotremastrales</taxon>
        <taxon>Sistotremastraceae</taxon>
        <taxon>Sistotremastrum</taxon>
    </lineage>
</organism>
<keyword evidence="1" id="KW-0677">Repeat</keyword>
<dbReference type="GO" id="GO:0051879">
    <property type="term" value="F:Hsp90 protein binding"/>
    <property type="evidence" value="ECO:0007669"/>
    <property type="project" value="TreeGrafter"/>
</dbReference>
<dbReference type="PANTHER" id="PTHR22904:SF523">
    <property type="entry name" value="STRESS-INDUCED-PHOSPHOPROTEIN 1"/>
    <property type="match status" value="1"/>
</dbReference>
<dbReference type="InterPro" id="IPR011990">
    <property type="entry name" value="TPR-like_helical_dom_sf"/>
</dbReference>
<name>A0A166CS03_9AGAM</name>
<dbReference type="OrthoDB" id="433738at2759"/>
<dbReference type="Proteomes" id="UP000076798">
    <property type="component" value="Unassembled WGS sequence"/>
</dbReference>
<dbReference type="AlphaFoldDB" id="A0A166CS03"/>
<dbReference type="STRING" id="1314776.A0A166CS03"/>
<accession>A0A166CS03</accession>
<proteinExistence type="predicted"/>
<dbReference type="SUPFAM" id="SSF48452">
    <property type="entry name" value="TPR-like"/>
    <property type="match status" value="1"/>
</dbReference>
<dbReference type="SMART" id="SM00028">
    <property type="entry name" value="TPR"/>
    <property type="match status" value="2"/>
</dbReference>
<sequence length="212" mass="23200">MPVPPPPDPAVLAAIEQDYKPVPLRLNENQVLCDGHGLEKCGECEVDFVAVNQLAKMIVSHPEYAVPPPPNMIPPQRSQAVSKAKEEGNSAYKARRYPQALHSYTIGASIAAARPSWEHSQVSRDEISILLSNRAAAYFEAGEFMNSLVDTEAVIAIRKPWSKGHYRKGKALLGLGKGEEARDAILTGLSYEPTNQELLTFLAEIENKIGRG</sequence>
<gene>
    <name evidence="3" type="ORF">SISSUDRAFT_1048064</name>
</gene>
<reference evidence="3 4" key="1">
    <citation type="journal article" date="2016" name="Mol. Biol. Evol.">
        <title>Comparative Genomics of Early-Diverging Mushroom-Forming Fungi Provides Insights into the Origins of Lignocellulose Decay Capabilities.</title>
        <authorList>
            <person name="Nagy L.G."/>
            <person name="Riley R."/>
            <person name="Tritt A."/>
            <person name="Adam C."/>
            <person name="Daum C."/>
            <person name="Floudas D."/>
            <person name="Sun H."/>
            <person name="Yadav J.S."/>
            <person name="Pangilinan J."/>
            <person name="Larsson K.H."/>
            <person name="Matsuura K."/>
            <person name="Barry K."/>
            <person name="Labutti K."/>
            <person name="Kuo R."/>
            <person name="Ohm R.A."/>
            <person name="Bhattacharya S.S."/>
            <person name="Shirouzu T."/>
            <person name="Yoshinaga Y."/>
            <person name="Martin F.M."/>
            <person name="Grigoriev I.V."/>
            <person name="Hibbett D.S."/>
        </authorList>
    </citation>
    <scope>NUCLEOTIDE SEQUENCE [LARGE SCALE GENOMIC DNA]</scope>
    <source>
        <strain evidence="3 4">HHB10207 ss-3</strain>
    </source>
</reference>
<dbReference type="EMBL" id="KV428077">
    <property type="protein sequence ID" value="KZT37751.1"/>
    <property type="molecule type" value="Genomic_DNA"/>
</dbReference>